<evidence type="ECO:0000313" key="2">
    <source>
        <dbReference type="Proteomes" id="UP000050795"/>
    </source>
</evidence>
<reference evidence="3" key="2">
    <citation type="submission" date="2023-11" db="UniProtKB">
        <authorList>
            <consortium name="WormBaseParasite"/>
        </authorList>
    </citation>
    <scope>IDENTIFICATION</scope>
</reference>
<dbReference type="AlphaFoldDB" id="A0AA85K276"/>
<evidence type="ECO:0000313" key="3">
    <source>
        <dbReference type="WBParaSite" id="TREG1_72770.1"/>
    </source>
</evidence>
<keyword evidence="1" id="KW-0175">Coiled coil</keyword>
<proteinExistence type="predicted"/>
<reference evidence="2" key="1">
    <citation type="submission" date="2022-06" db="EMBL/GenBank/DDBJ databases">
        <authorList>
            <person name="Berger JAMES D."/>
            <person name="Berger JAMES D."/>
        </authorList>
    </citation>
    <scope>NUCLEOTIDE SEQUENCE [LARGE SCALE GENOMIC DNA]</scope>
</reference>
<feature type="coiled-coil region" evidence="1">
    <location>
        <begin position="100"/>
        <end position="134"/>
    </location>
</feature>
<name>A0AA85K276_TRIRE</name>
<organism evidence="2 3">
    <name type="scientific">Trichobilharzia regenti</name>
    <name type="common">Nasal bird schistosome</name>
    <dbReference type="NCBI Taxonomy" id="157069"/>
    <lineage>
        <taxon>Eukaryota</taxon>
        <taxon>Metazoa</taxon>
        <taxon>Spiralia</taxon>
        <taxon>Lophotrochozoa</taxon>
        <taxon>Platyhelminthes</taxon>
        <taxon>Trematoda</taxon>
        <taxon>Digenea</taxon>
        <taxon>Strigeidida</taxon>
        <taxon>Schistosomatoidea</taxon>
        <taxon>Schistosomatidae</taxon>
        <taxon>Trichobilharzia</taxon>
    </lineage>
</organism>
<dbReference type="Proteomes" id="UP000050795">
    <property type="component" value="Unassembled WGS sequence"/>
</dbReference>
<evidence type="ECO:0000256" key="1">
    <source>
        <dbReference type="SAM" id="Coils"/>
    </source>
</evidence>
<feature type="coiled-coil region" evidence="1">
    <location>
        <begin position="43"/>
        <end position="70"/>
    </location>
</feature>
<keyword evidence="2" id="KW-1185">Reference proteome</keyword>
<sequence length="195" mass="22646">MAANKGNTPQQNVHEEQLLQQIDKLQLISKLIAFRLSKSEEFNKKTDAALKKAQQSKGQLKQQTNELVDDMESVVLSIVTSLKSFQSEARATLYSYQSQLQNSQKQLHEAKTTIRQLNEKIEHLETLLLENKRLFEVNLQAIHITYVNIMEHIFEKLQELILNDLNLLEQKNDDIHKEYKSAFKLLGLQCTFHDI</sequence>
<accession>A0AA85K276</accession>
<dbReference type="WBParaSite" id="TREG1_72770.1">
    <property type="protein sequence ID" value="TREG1_72770.1"/>
    <property type="gene ID" value="TREG1_72770"/>
</dbReference>
<protein>
    <submittedName>
        <fullName evidence="3">Muscle-specific protein</fullName>
    </submittedName>
</protein>